<name>W3XPD7_PESFW</name>
<dbReference type="OrthoDB" id="10434039at2759"/>
<sequence>MSSSNEHANEDSTLQAISTGNGFQDCHYCNCKIEADHSVQVYENVIRSNPAMYNPMDWFRAKILRVVVQVIIHNLHRNQRMQMIKPKVKLDTLTHPLEGRLQTAVWIDCRTDSASTISPSERLRRFPRALEDVQKSVDADMKKLRTYYRPSGLQWVLCFQDEEPEPSSWWPWPTDDYRMHFIIDRIRQTTNLDIKFPLLIDWPRSDAAEA</sequence>
<evidence type="ECO:0000313" key="1">
    <source>
        <dbReference type="EMBL" id="ETS87923.1"/>
    </source>
</evidence>
<protein>
    <submittedName>
        <fullName evidence="1">Uncharacterized protein</fullName>
    </submittedName>
</protein>
<accession>W3XPD7</accession>
<proteinExistence type="predicted"/>
<dbReference type="HOGENOM" id="CLU_1310502_0_0_1"/>
<dbReference type="EMBL" id="KI912109">
    <property type="protein sequence ID" value="ETS87923.1"/>
    <property type="molecule type" value="Genomic_DNA"/>
</dbReference>
<dbReference type="AlphaFoldDB" id="W3XPD7"/>
<dbReference type="KEGG" id="pfy:PFICI_01751"/>
<evidence type="ECO:0000313" key="2">
    <source>
        <dbReference type="Proteomes" id="UP000030651"/>
    </source>
</evidence>
<dbReference type="GeneID" id="19266764"/>
<dbReference type="RefSeq" id="XP_007828523.1">
    <property type="nucleotide sequence ID" value="XM_007830332.1"/>
</dbReference>
<dbReference type="Proteomes" id="UP000030651">
    <property type="component" value="Unassembled WGS sequence"/>
</dbReference>
<keyword evidence="2" id="KW-1185">Reference proteome</keyword>
<dbReference type="InParanoid" id="W3XPD7"/>
<organism evidence="1 2">
    <name type="scientific">Pestalotiopsis fici (strain W106-1 / CGMCC3.15140)</name>
    <dbReference type="NCBI Taxonomy" id="1229662"/>
    <lineage>
        <taxon>Eukaryota</taxon>
        <taxon>Fungi</taxon>
        <taxon>Dikarya</taxon>
        <taxon>Ascomycota</taxon>
        <taxon>Pezizomycotina</taxon>
        <taxon>Sordariomycetes</taxon>
        <taxon>Xylariomycetidae</taxon>
        <taxon>Amphisphaeriales</taxon>
        <taxon>Sporocadaceae</taxon>
        <taxon>Pestalotiopsis</taxon>
    </lineage>
</organism>
<gene>
    <name evidence="1" type="ORF">PFICI_01751</name>
</gene>
<reference evidence="2" key="1">
    <citation type="journal article" date="2015" name="BMC Genomics">
        <title>Genomic and transcriptomic analysis of the endophytic fungus Pestalotiopsis fici reveals its lifestyle and high potential for synthesis of natural products.</title>
        <authorList>
            <person name="Wang X."/>
            <person name="Zhang X."/>
            <person name="Liu L."/>
            <person name="Xiang M."/>
            <person name="Wang W."/>
            <person name="Sun X."/>
            <person name="Che Y."/>
            <person name="Guo L."/>
            <person name="Liu G."/>
            <person name="Guo L."/>
            <person name="Wang C."/>
            <person name="Yin W.B."/>
            <person name="Stadler M."/>
            <person name="Zhang X."/>
            <person name="Liu X."/>
        </authorList>
    </citation>
    <scope>NUCLEOTIDE SEQUENCE [LARGE SCALE GENOMIC DNA]</scope>
    <source>
        <strain evidence="2">W106-1 / CGMCC3.15140</strain>
    </source>
</reference>